<dbReference type="RefSeq" id="WP_189155798.1">
    <property type="nucleotide sequence ID" value="NZ_BMNC01000004.1"/>
</dbReference>
<gene>
    <name evidence="7" type="ORF">GCM10011609_35190</name>
</gene>
<dbReference type="InterPro" id="IPR011611">
    <property type="entry name" value="PfkB_dom"/>
</dbReference>
<protein>
    <submittedName>
        <fullName evidence="7">Ribokinase</fullName>
    </submittedName>
</protein>
<accession>A0ABQ2HXN1</accession>
<reference evidence="8" key="1">
    <citation type="journal article" date="2019" name="Int. J. Syst. Evol. Microbiol.">
        <title>The Global Catalogue of Microorganisms (GCM) 10K type strain sequencing project: providing services to taxonomists for standard genome sequencing and annotation.</title>
        <authorList>
            <consortium name="The Broad Institute Genomics Platform"/>
            <consortium name="The Broad Institute Genome Sequencing Center for Infectious Disease"/>
            <person name="Wu L."/>
            <person name="Ma J."/>
        </authorList>
    </citation>
    <scope>NUCLEOTIDE SEQUENCE [LARGE SCALE GENOMIC DNA]</scope>
    <source>
        <strain evidence="8">CGMCC 4.7319</strain>
    </source>
</reference>
<dbReference type="SUPFAM" id="SSF53613">
    <property type="entry name" value="Ribokinase-like"/>
    <property type="match status" value="1"/>
</dbReference>
<dbReference type="Proteomes" id="UP000597656">
    <property type="component" value="Unassembled WGS sequence"/>
</dbReference>
<evidence type="ECO:0000256" key="2">
    <source>
        <dbReference type="ARBA" id="ARBA00022679"/>
    </source>
</evidence>
<organism evidence="7 8">
    <name type="scientific">Lentzea pudingi</name>
    <dbReference type="NCBI Taxonomy" id="1789439"/>
    <lineage>
        <taxon>Bacteria</taxon>
        <taxon>Bacillati</taxon>
        <taxon>Actinomycetota</taxon>
        <taxon>Actinomycetes</taxon>
        <taxon>Pseudonocardiales</taxon>
        <taxon>Pseudonocardiaceae</taxon>
        <taxon>Lentzea</taxon>
    </lineage>
</organism>
<dbReference type="Pfam" id="PF00294">
    <property type="entry name" value="PfkB"/>
    <property type="match status" value="1"/>
</dbReference>
<dbReference type="EMBL" id="BMNC01000004">
    <property type="protein sequence ID" value="GGM94677.1"/>
    <property type="molecule type" value="Genomic_DNA"/>
</dbReference>
<dbReference type="PANTHER" id="PTHR43085:SF1">
    <property type="entry name" value="PSEUDOURIDINE KINASE-RELATED"/>
    <property type="match status" value="1"/>
</dbReference>
<keyword evidence="4" id="KW-0418">Kinase</keyword>
<dbReference type="InterPro" id="IPR050306">
    <property type="entry name" value="PfkB_Carbo_kinase"/>
</dbReference>
<evidence type="ECO:0000313" key="7">
    <source>
        <dbReference type="EMBL" id="GGM94677.1"/>
    </source>
</evidence>
<keyword evidence="5" id="KW-0067">ATP-binding</keyword>
<keyword evidence="8" id="KW-1185">Reference proteome</keyword>
<sequence length="306" mass="31970">MIDVVLVGETMMSLRARGTWRLGADARTSIAGAEATVAIGLSRLGHSARWVGRVGADEPGELILRTLRAEGVDTSAVGRDPDTPTGLILFEQRTPEVTRVLYHRAGSAGSHLDRQDVQTGLDCDARLLHLTGITPALSNTALDAVHAALAHARERGWTVSFDVNHRSRLWSADRAASVLSPLARRADVVIGSPGEIDLIGGPELLMASGVTELVTKNGAAGASARTRDGLWSAPAHLVTAVDTIGAGDAFTAGYLSGLLDDVAPEERLARGNAVGAFAVMAAGDWEGLPTRDELDLLGLGDGVALR</sequence>
<evidence type="ECO:0000259" key="6">
    <source>
        <dbReference type="Pfam" id="PF00294"/>
    </source>
</evidence>
<proteinExistence type="inferred from homology"/>
<keyword evidence="2" id="KW-0808">Transferase</keyword>
<evidence type="ECO:0000256" key="1">
    <source>
        <dbReference type="ARBA" id="ARBA00010688"/>
    </source>
</evidence>
<feature type="domain" description="Carbohydrate kinase PfkB" evidence="6">
    <location>
        <begin position="1"/>
        <end position="290"/>
    </location>
</feature>
<evidence type="ECO:0000256" key="5">
    <source>
        <dbReference type="ARBA" id="ARBA00022840"/>
    </source>
</evidence>
<comment type="caution">
    <text evidence="7">The sequence shown here is derived from an EMBL/GenBank/DDBJ whole genome shotgun (WGS) entry which is preliminary data.</text>
</comment>
<evidence type="ECO:0000256" key="4">
    <source>
        <dbReference type="ARBA" id="ARBA00022777"/>
    </source>
</evidence>
<evidence type="ECO:0000256" key="3">
    <source>
        <dbReference type="ARBA" id="ARBA00022741"/>
    </source>
</evidence>
<name>A0ABQ2HXN1_9PSEU</name>
<keyword evidence="3" id="KW-0547">Nucleotide-binding</keyword>
<dbReference type="PANTHER" id="PTHR43085">
    <property type="entry name" value="HEXOKINASE FAMILY MEMBER"/>
    <property type="match status" value="1"/>
</dbReference>
<dbReference type="CDD" id="cd01166">
    <property type="entry name" value="KdgK"/>
    <property type="match status" value="1"/>
</dbReference>
<evidence type="ECO:0000313" key="8">
    <source>
        <dbReference type="Proteomes" id="UP000597656"/>
    </source>
</evidence>
<dbReference type="InterPro" id="IPR002173">
    <property type="entry name" value="Carboh/pur_kinase_PfkB_CS"/>
</dbReference>
<dbReference type="PROSITE" id="PS00584">
    <property type="entry name" value="PFKB_KINASES_2"/>
    <property type="match status" value="1"/>
</dbReference>
<dbReference type="Gene3D" id="3.40.1190.20">
    <property type="match status" value="1"/>
</dbReference>
<dbReference type="InterPro" id="IPR029056">
    <property type="entry name" value="Ribokinase-like"/>
</dbReference>
<comment type="similarity">
    <text evidence="1">Belongs to the carbohydrate kinase PfkB family.</text>
</comment>